<keyword evidence="8" id="KW-0460">Magnesium</keyword>
<evidence type="ECO:0000256" key="2">
    <source>
        <dbReference type="ARBA" id="ARBA00011955"/>
    </source>
</evidence>
<dbReference type="InterPro" id="IPR024932">
    <property type="entry name" value="ApbE"/>
</dbReference>
<dbReference type="GO" id="GO:0046872">
    <property type="term" value="F:metal ion binding"/>
    <property type="evidence" value="ECO:0007669"/>
    <property type="project" value="UniProtKB-KW"/>
</dbReference>
<evidence type="ECO:0000256" key="10">
    <source>
        <dbReference type="ARBA" id="ARBA00048540"/>
    </source>
</evidence>
<dbReference type="PANTHER" id="PTHR30040">
    <property type="entry name" value="THIAMINE BIOSYNTHESIS LIPOPROTEIN APBE"/>
    <property type="match status" value="1"/>
</dbReference>
<gene>
    <name evidence="12" type="ORF">EVA_22757</name>
</gene>
<proteinExistence type="predicted"/>
<dbReference type="EC" id="2.7.1.180" evidence="2"/>
<keyword evidence="7" id="KW-0274">FAD</keyword>
<evidence type="ECO:0000256" key="4">
    <source>
        <dbReference type="ARBA" id="ARBA00022630"/>
    </source>
</evidence>
<dbReference type="Pfam" id="PF02424">
    <property type="entry name" value="ApbE"/>
    <property type="match status" value="1"/>
</dbReference>
<keyword evidence="12" id="KW-0449">Lipoprotein</keyword>
<keyword evidence="6" id="KW-0479">Metal-binding</keyword>
<evidence type="ECO:0000256" key="7">
    <source>
        <dbReference type="ARBA" id="ARBA00022827"/>
    </source>
</evidence>
<keyword evidence="4" id="KW-0285">Flavoprotein</keyword>
<name>J9FHM5_9ZZZZ</name>
<dbReference type="SUPFAM" id="SSF143631">
    <property type="entry name" value="ApbE-like"/>
    <property type="match status" value="1"/>
</dbReference>
<evidence type="ECO:0000256" key="9">
    <source>
        <dbReference type="ARBA" id="ARBA00031306"/>
    </source>
</evidence>
<dbReference type="Gene3D" id="3.10.520.10">
    <property type="entry name" value="ApbE-like domains"/>
    <property type="match status" value="1"/>
</dbReference>
<evidence type="ECO:0000256" key="1">
    <source>
        <dbReference type="ARBA" id="ARBA00001946"/>
    </source>
</evidence>
<keyword evidence="11" id="KW-0812">Transmembrane</keyword>
<comment type="caution">
    <text evidence="12">The sequence shown here is derived from an EMBL/GenBank/DDBJ whole genome shotgun (WGS) entry which is preliminary data.</text>
</comment>
<evidence type="ECO:0000256" key="5">
    <source>
        <dbReference type="ARBA" id="ARBA00022679"/>
    </source>
</evidence>
<evidence type="ECO:0000256" key="11">
    <source>
        <dbReference type="SAM" id="Phobius"/>
    </source>
</evidence>
<dbReference type="GO" id="GO:0016740">
    <property type="term" value="F:transferase activity"/>
    <property type="evidence" value="ECO:0007669"/>
    <property type="project" value="UniProtKB-KW"/>
</dbReference>
<dbReference type="PIRSF" id="PIRSF006268">
    <property type="entry name" value="ApbE"/>
    <property type="match status" value="1"/>
</dbReference>
<comment type="catalytic activity">
    <reaction evidence="10">
        <text>L-threonyl-[protein] + FAD = FMN-L-threonyl-[protein] + AMP + H(+)</text>
        <dbReference type="Rhea" id="RHEA:36847"/>
        <dbReference type="Rhea" id="RHEA-COMP:11060"/>
        <dbReference type="Rhea" id="RHEA-COMP:11061"/>
        <dbReference type="ChEBI" id="CHEBI:15378"/>
        <dbReference type="ChEBI" id="CHEBI:30013"/>
        <dbReference type="ChEBI" id="CHEBI:57692"/>
        <dbReference type="ChEBI" id="CHEBI:74257"/>
        <dbReference type="ChEBI" id="CHEBI:456215"/>
        <dbReference type="EC" id="2.7.1.180"/>
    </reaction>
</comment>
<evidence type="ECO:0000256" key="6">
    <source>
        <dbReference type="ARBA" id="ARBA00022723"/>
    </source>
</evidence>
<evidence type="ECO:0000256" key="8">
    <source>
        <dbReference type="ARBA" id="ARBA00022842"/>
    </source>
</evidence>
<feature type="transmembrane region" description="Helical" evidence="11">
    <location>
        <begin position="15"/>
        <end position="33"/>
    </location>
</feature>
<keyword evidence="11" id="KW-0472">Membrane</keyword>
<keyword evidence="5" id="KW-0808">Transferase</keyword>
<dbReference type="EMBL" id="AMCI01009679">
    <property type="protein sequence ID" value="EJW89132.1"/>
    <property type="molecule type" value="Genomic_DNA"/>
</dbReference>
<sequence length="290" mass="32396">MKDESVPVQRKRMGLLQWFFLAFLIVGTVWILGRRQSSPGTFQVTSGKIFGTYYTVKYEHDQPLDSLILQELEKVDRSLSMFNAQSTISQINDNVTHRVDSSLAYVFALSQKISAETEGDFDVTVAPLVNAWGFGFKNADKISSAVIDSLRGFVGYQLVDLQGDSIVKKDPRVMMDFSAIAKGYGVDRVAELLNRHSIANYMVEIGGEVVVKGSNPKGKDWLIEITRPHEQGMEMAVTDDSKILLEVKDIAMATSGNYRRFYLKDGKKYAHTINGHTGYPCCTPCSLPRC</sequence>
<evidence type="ECO:0000256" key="3">
    <source>
        <dbReference type="ARBA" id="ARBA00016337"/>
    </source>
</evidence>
<dbReference type="InterPro" id="IPR003374">
    <property type="entry name" value="ApbE-like_sf"/>
</dbReference>
<organism evidence="12">
    <name type="scientific">gut metagenome</name>
    <dbReference type="NCBI Taxonomy" id="749906"/>
    <lineage>
        <taxon>unclassified sequences</taxon>
        <taxon>metagenomes</taxon>
        <taxon>organismal metagenomes</taxon>
    </lineage>
</organism>
<reference evidence="12" key="1">
    <citation type="journal article" date="2012" name="PLoS ONE">
        <title>Gene sets for utilization of primary and secondary nutrition supplies in the distal gut of endangered iberian lynx.</title>
        <authorList>
            <person name="Alcaide M."/>
            <person name="Messina E."/>
            <person name="Richter M."/>
            <person name="Bargiela R."/>
            <person name="Peplies J."/>
            <person name="Huws S.A."/>
            <person name="Newbold C.J."/>
            <person name="Golyshin P.N."/>
            <person name="Simon M.A."/>
            <person name="Lopez G."/>
            <person name="Yakimov M.M."/>
            <person name="Ferrer M."/>
        </authorList>
    </citation>
    <scope>NUCLEOTIDE SEQUENCE</scope>
</reference>
<dbReference type="AlphaFoldDB" id="J9FHM5"/>
<protein>
    <recommendedName>
        <fullName evidence="3">FAD:protein FMN transferase</fullName>
        <ecNumber evidence="2">2.7.1.180</ecNumber>
    </recommendedName>
    <alternativeName>
        <fullName evidence="9">Flavin transferase</fullName>
    </alternativeName>
</protein>
<dbReference type="PANTHER" id="PTHR30040:SF2">
    <property type="entry name" value="FAD:PROTEIN FMN TRANSFERASE"/>
    <property type="match status" value="1"/>
</dbReference>
<accession>J9FHM5</accession>
<evidence type="ECO:0000313" key="12">
    <source>
        <dbReference type="EMBL" id="EJW89132.1"/>
    </source>
</evidence>
<keyword evidence="11" id="KW-1133">Transmembrane helix</keyword>
<comment type="cofactor">
    <cofactor evidence="1">
        <name>Mg(2+)</name>
        <dbReference type="ChEBI" id="CHEBI:18420"/>
    </cofactor>
</comment>